<dbReference type="PANTHER" id="PTHR23244:SF498">
    <property type="entry name" value="C2 DOMAIN-CONTAINING PROTEIN"/>
    <property type="match status" value="1"/>
</dbReference>
<feature type="compositionally biased region" description="Polar residues" evidence="1">
    <location>
        <begin position="1718"/>
        <end position="1732"/>
    </location>
</feature>
<dbReference type="EMBL" id="LS997619">
    <property type="protein sequence ID" value="SYZ65218.1"/>
    <property type="molecule type" value="Genomic_DNA"/>
</dbReference>
<feature type="compositionally biased region" description="Low complexity" evidence="1">
    <location>
        <begin position="1245"/>
        <end position="1310"/>
    </location>
</feature>
<dbReference type="PANTHER" id="PTHR23244">
    <property type="entry name" value="KELCH REPEAT DOMAIN"/>
    <property type="match status" value="1"/>
</dbReference>
<proteinExistence type="predicted"/>
<evidence type="ECO:0000313" key="2">
    <source>
        <dbReference type="EMBL" id="SYZ65218.1"/>
    </source>
</evidence>
<name>A0A3P3Z4T4_LEIBR</name>
<dbReference type="Gene3D" id="2.120.10.80">
    <property type="entry name" value="Kelch-type beta propeller"/>
    <property type="match status" value="2"/>
</dbReference>
<organism evidence="2 3">
    <name type="scientific">Leishmania braziliensis MHOM/BR/75/M2904</name>
    <dbReference type="NCBI Taxonomy" id="420245"/>
    <lineage>
        <taxon>Eukaryota</taxon>
        <taxon>Discoba</taxon>
        <taxon>Euglenozoa</taxon>
        <taxon>Kinetoplastea</taxon>
        <taxon>Metakinetoplastina</taxon>
        <taxon>Trypanosomatida</taxon>
        <taxon>Trypanosomatidae</taxon>
        <taxon>Leishmaniinae</taxon>
        <taxon>Leishmania</taxon>
        <taxon>Leishmania braziliensis species complex</taxon>
    </lineage>
</organism>
<dbReference type="SUPFAM" id="SSF117281">
    <property type="entry name" value="Kelch motif"/>
    <property type="match status" value="2"/>
</dbReference>
<reference evidence="2 3" key="1">
    <citation type="submission" date="2018-09" db="EMBL/GenBank/DDBJ databases">
        <authorList>
            <person name="Peiro R."/>
            <person name="Begona"/>
            <person name="Cbmso G."/>
            <person name="Lopez M."/>
            <person name="Gonzalez S."/>
        </authorList>
    </citation>
    <scope>NUCLEOTIDE SEQUENCE [LARGE SCALE GENOMIC DNA]</scope>
</reference>
<dbReference type="Pfam" id="PF24681">
    <property type="entry name" value="Kelch_KLHDC2_KLHL20_DRC7"/>
    <property type="match status" value="1"/>
</dbReference>
<feature type="compositionally biased region" description="Polar residues" evidence="1">
    <location>
        <begin position="1475"/>
        <end position="1487"/>
    </location>
</feature>
<sequence length="1932" mass="206746">MSSASLPPPQRGDAVQVQFVNTDGSTIAQRPIPIEELLQQQDHTMDISDGIALRLEALNAEQDYSDDDSSASDGTADDKEGTEGAGARGQAVAAATPPPGTRATRDWYEVLDALRREQLDVRRAMTGVEEAMRKPSEGEGRLVTRHSKKLRCVATPLKRFSIAPSTEGKSIAADAAPRSVPPPGASRREVWASLAPAKDVYPHNYKVLRYVSYMPALDCRRFRPTALAFHAAASYLNRKDSGQRLLVYGGVSFGTRSVEQELYEFSVLTGNWCRIEGRQLVPAGHYGHTMTVVECFDRLVVVGGIGPGGATVSPKTRQAWSTDPLRAPRYRYLCPLLHRPAGKVANMLARAGGTAAPLPPTPSPPSIGFVSLLFDMNLSDQSWRAIQPPTPFPLVFHTSVYFGTELFIFGGLTADLHVSWQLLAINPGTYAVRRIQTSASPPRRGRRGMAPGDEGVEQERSGSDVDVDETDGPGPRFLHTAVRYGQYMIVYGGYGTQNEVLDDCWAFDMANERWEQLRCRGGAAGRAGHACCVVGCRMLVTGGFESSLDEIGTSTSPVTTVMELNLVPTVQGEHMWRAEVRVQPPLPPLAFTQCAPCGDGYSFLLFGGLTKPARHPTRSLSVGKRSASTKRRAAAFSEDESDAEDVAESVVEADHRSASREVSERGASVAARNGLWKRFAPFDDGLVLTFPEKRRHSVGAKNGPVVNALGVEVDPEELPEHFKAFVRRQEDFVKKKDATTAETMRKTTLEELEEMEPALYLTDAEIELLMHRSEECCIAFSERYKMNMLPSNVPDREERVHLIEECISESRQVRDVMRSMKGSTPGVTAVKSKTHRKRTGQKFEDYSAAKPFRRVVVMQLITSINNHLSRMHRLNKTLRTVDWPEKKGFLEAIDDMQNSVHAVSRAINGVLNKYIQHRVESLMKGVEKHKEVMRMLTEVVEKNRHDKIWGIEEARNEKRKEQQRARAAVGPLGHPVLTVKQAPSQRRMSSSAARSRSSSPAAIRNRSTPSCSLGVGYHADESKAVAYVVDREWHDLLRRTSMVEKCAGRLRRYCEEGAATSGTALPPSPPSVKDPLLTHLASPQAPSVMTQVPPPLQVPPLGSVDPIAPSVLLPTGVPLAGLVTSEAPGAPLALASASTMGEAGAARPREIMIQRSNELRVTAAGVAEEVRKAAVSLRTALTQVAAETPLAMSAAVSLSSKISHLTAAPLQTTVGTDAVTHTIPVPQLPVPTVVSSHTAAAPTASGTALAARSAPSDTSSSSSLGSSRSSSSSSGSSAPAAPAATHGPSPQLLSGGSLPSATTTQPTSPGYVPPPVTVPVMPNAEAASAKVQQPDLPLVAQSSHNAAADSSHPSHNAKDTAGSPAQASTAQRHAVHLNALRPLLAARESLLQFQDKVILIRLNKWDTSDLAGPPQDMKVEELYKRLSKLLTGVTQCITASFLTKAGARPPRLRPAPLSVGPPPPPSRSKKAATERGTSGVITKRSSQSKSLTSTAAARASSTPAVFSEMSFSAAGDNEGGSRKDHSPAEGALHGTAEGSVRDTLRLKPLPLPSYDQDASAGDEWLTRLSRPTDNGAAGVPLVSNEALLRNVRSEVAPAALSSTDTAALAAMQVHAVYPGARTIPNTNAASVVCGSVAAPMITGPWAPTVPSMQTGGSAFVGAAAPAVSLSVVPKVLLPAGANGVCTDKAGAAFTTQSSLQRRRSTIADLTQLRHPFQNRLSSGNFGDGTTNIGDGKEPVTREPATSVTRGNFVVNTEYLSRAAPHALLAAPTAEDQLQESASGVQLAWADVDEDYFYFGRAVEKRTTPAAAVVSGPPYLFTRPSVGVGVSPPVGSVVGSPRANAEWVVPPTRDITSVTSVSAAPRTRSSTARRSISSRRVSDHYLLSTASQSLKSHTARPVVRKEGAKHNFYTPGELQLMHARERLRSKPSK</sequence>
<feature type="region of interest" description="Disordered" evidence="1">
    <location>
        <begin position="1718"/>
        <end position="1745"/>
    </location>
</feature>
<accession>A0A3P3Z4T4</accession>
<feature type="region of interest" description="Disordered" evidence="1">
    <location>
        <begin position="952"/>
        <end position="1012"/>
    </location>
</feature>
<feature type="region of interest" description="Disordered" evidence="1">
    <location>
        <begin position="62"/>
        <end position="103"/>
    </location>
</feature>
<feature type="region of interest" description="Disordered" evidence="1">
    <location>
        <begin position="436"/>
        <end position="474"/>
    </location>
</feature>
<dbReference type="RefSeq" id="XP_001564457.2">
    <property type="nucleotide sequence ID" value="XM_001564407.2"/>
</dbReference>
<feature type="compositionally biased region" description="Low complexity" evidence="1">
    <location>
        <begin position="982"/>
        <end position="1007"/>
    </location>
</feature>
<dbReference type="Proteomes" id="UP000319462">
    <property type="component" value="Chromosome 20"/>
</dbReference>
<dbReference type="KEGG" id="lbz:LBRM_20_1750"/>
<feature type="region of interest" description="Disordered" evidence="1">
    <location>
        <begin position="1245"/>
        <end position="1319"/>
    </location>
</feature>
<evidence type="ECO:0000313" key="3">
    <source>
        <dbReference type="Proteomes" id="UP000319462"/>
    </source>
</evidence>
<dbReference type="FunFam" id="2.120.10.80:FF:000211">
    <property type="entry name" value="attractin-like protein 1"/>
    <property type="match status" value="1"/>
</dbReference>
<feature type="compositionally biased region" description="Low complexity" evidence="1">
    <location>
        <begin position="1488"/>
        <end position="1499"/>
    </location>
</feature>
<gene>
    <name evidence="2" type="ORF">LBRM2904_20.2580</name>
</gene>
<evidence type="ECO:0000256" key="1">
    <source>
        <dbReference type="SAM" id="MobiDB-lite"/>
    </source>
</evidence>
<protein>
    <submittedName>
        <fullName evidence="2">Kelch_motif/Galactose_oxidase</fullName>
    </submittedName>
</protein>
<dbReference type="VEuPathDB" id="TriTrypDB:LbrM.20.1750"/>
<feature type="region of interest" description="Disordered" evidence="1">
    <location>
        <begin position="1447"/>
        <end position="1499"/>
    </location>
</feature>
<feature type="region of interest" description="Disordered" evidence="1">
    <location>
        <begin position="1342"/>
        <end position="1370"/>
    </location>
</feature>
<feature type="region of interest" description="Disordered" evidence="1">
    <location>
        <begin position="1512"/>
        <end position="1541"/>
    </location>
</feature>
<feature type="compositionally biased region" description="Basic and acidic residues" evidence="1">
    <location>
        <begin position="952"/>
        <end position="964"/>
    </location>
</feature>
<feature type="region of interest" description="Disordered" evidence="1">
    <location>
        <begin position="615"/>
        <end position="647"/>
    </location>
</feature>
<feature type="compositionally biased region" description="Acidic residues" evidence="1">
    <location>
        <begin position="637"/>
        <end position="647"/>
    </location>
</feature>
<dbReference type="InterPro" id="IPR015915">
    <property type="entry name" value="Kelch-typ_b-propeller"/>
</dbReference>